<dbReference type="EMBL" id="JACOGI010000001">
    <property type="protein sequence ID" value="MBC3516378.1"/>
    <property type="molecule type" value="Genomic_DNA"/>
</dbReference>
<keyword evidence="3" id="KW-1185">Reference proteome</keyword>
<name>A0A8J6LZ76_9FIRM</name>
<feature type="region of interest" description="Disordered" evidence="1">
    <location>
        <begin position="113"/>
        <end position="139"/>
    </location>
</feature>
<reference evidence="2" key="1">
    <citation type="submission" date="2020-08" db="EMBL/GenBank/DDBJ databases">
        <authorList>
            <person name="Liu C."/>
            <person name="Sun Q."/>
        </authorList>
    </citation>
    <scope>NUCLEOTIDE SEQUENCE</scope>
    <source>
        <strain evidence="2">NSJ-65</strain>
    </source>
</reference>
<dbReference type="Pfam" id="PF20765">
    <property type="entry name" value="Phage_tail_terminator_8"/>
    <property type="match status" value="1"/>
</dbReference>
<evidence type="ECO:0000256" key="1">
    <source>
        <dbReference type="SAM" id="MobiDB-lite"/>
    </source>
</evidence>
<accession>A0A8J6LZ76</accession>
<evidence type="ECO:0000313" key="3">
    <source>
        <dbReference type="Proteomes" id="UP000597668"/>
    </source>
</evidence>
<dbReference type="InterPro" id="IPR049254">
    <property type="entry name" value="Phage_tail_terminator"/>
</dbReference>
<protein>
    <submittedName>
        <fullName evidence="2">Uncharacterized protein</fullName>
    </submittedName>
</protein>
<organism evidence="2 3">
    <name type="scientific">Neobittarella massiliensis</name>
    <name type="common">ex Bilen et al. 2018</name>
    <dbReference type="NCBI Taxonomy" id="2041842"/>
    <lineage>
        <taxon>Bacteria</taxon>
        <taxon>Bacillati</taxon>
        <taxon>Bacillota</taxon>
        <taxon>Clostridia</taxon>
        <taxon>Eubacteriales</taxon>
        <taxon>Oscillospiraceae</taxon>
        <taxon>Neobittarella (ex Bilen et al. 2018)</taxon>
    </lineage>
</organism>
<comment type="caution">
    <text evidence="2">The sequence shown here is derived from an EMBL/GenBank/DDBJ whole genome shotgun (WGS) entry which is preliminary data.</text>
</comment>
<dbReference type="AlphaFoldDB" id="A0A8J6LZ76"/>
<sequence length="139" mass="15250">MTANEIVQAVAQRLQQLYPDGRVHTQPPPAETEGEMYVHCTRQSREQGLGRRCIDTFTIEVRRYQTAPGGTAAGDWAQAVLDELQLLTAGQTVLHLRDRAVAETAYGSAFTATVQHNSTERQDGGNEMAALDQSTHAQL</sequence>
<proteinExistence type="predicted"/>
<evidence type="ECO:0000313" key="2">
    <source>
        <dbReference type="EMBL" id="MBC3516378.1"/>
    </source>
</evidence>
<dbReference type="Proteomes" id="UP000597668">
    <property type="component" value="Unassembled WGS sequence"/>
</dbReference>
<dbReference type="RefSeq" id="WP_186488054.1">
    <property type="nucleotide sequence ID" value="NZ_JACOGI010000001.1"/>
</dbReference>
<gene>
    <name evidence="2" type="ORF">H8K20_08210</name>
</gene>